<dbReference type="Gene3D" id="3.40.605.10">
    <property type="entry name" value="Aldehyde Dehydrogenase, Chain A, domain 1"/>
    <property type="match status" value="1"/>
</dbReference>
<feature type="domain" description="Aldehyde dehydrogenase" evidence="8">
    <location>
        <begin position="8"/>
        <end position="288"/>
    </location>
</feature>
<gene>
    <name evidence="7 9" type="primary">proA</name>
    <name evidence="9" type="ORF">caldi_02610</name>
</gene>
<dbReference type="GO" id="GO:0050661">
    <property type="term" value="F:NADP binding"/>
    <property type="evidence" value="ECO:0007669"/>
    <property type="project" value="InterPro"/>
</dbReference>
<comment type="function">
    <text evidence="7">Catalyzes the NADPH-dependent reduction of L-glutamate 5-phosphate into L-glutamate 5-semialdehyde and phosphate. The product spontaneously undergoes cyclization to form 1-pyrroline-5-carboxylate.</text>
</comment>
<dbReference type="Proteomes" id="UP001163687">
    <property type="component" value="Chromosome"/>
</dbReference>
<proteinExistence type="inferred from homology"/>
<protein>
    <recommendedName>
        <fullName evidence="7">Gamma-glutamyl phosphate reductase</fullName>
        <shortName evidence="7">GPR</shortName>
        <ecNumber evidence="7">1.2.1.41</ecNumber>
    </recommendedName>
    <alternativeName>
        <fullName evidence="7">Glutamate-5-semialdehyde dehydrogenase</fullName>
    </alternativeName>
    <alternativeName>
        <fullName evidence="7">Glutamyl-gamma-semialdehyde dehydrogenase</fullName>
        <shortName evidence="7">GSA dehydrogenase</shortName>
    </alternativeName>
</protein>
<name>A0AA35CKU5_9FIRM</name>
<comment type="pathway">
    <text evidence="1 7">Amino-acid biosynthesis; L-proline biosynthesis; L-glutamate 5-semialdehyde from L-glutamate: step 2/2.</text>
</comment>
<dbReference type="GO" id="GO:0055129">
    <property type="term" value="P:L-proline biosynthetic process"/>
    <property type="evidence" value="ECO:0007669"/>
    <property type="project" value="UniProtKB-UniRule"/>
</dbReference>
<dbReference type="Pfam" id="PF00171">
    <property type="entry name" value="Aldedh"/>
    <property type="match status" value="1"/>
</dbReference>
<keyword evidence="2 7" id="KW-0028">Amino-acid biosynthesis</keyword>
<dbReference type="InterPro" id="IPR000965">
    <property type="entry name" value="GPR_dom"/>
</dbReference>
<dbReference type="PROSITE" id="PS01223">
    <property type="entry name" value="PROA"/>
    <property type="match status" value="1"/>
</dbReference>
<evidence type="ECO:0000256" key="6">
    <source>
        <dbReference type="ARBA" id="ARBA00049024"/>
    </source>
</evidence>
<evidence type="ECO:0000256" key="3">
    <source>
        <dbReference type="ARBA" id="ARBA00022650"/>
    </source>
</evidence>
<dbReference type="NCBIfam" id="TIGR00407">
    <property type="entry name" value="proA"/>
    <property type="match status" value="1"/>
</dbReference>
<dbReference type="KEGG" id="cmic:caldi_02610"/>
<dbReference type="PIRSF" id="PIRSF000151">
    <property type="entry name" value="GPR"/>
    <property type="match status" value="1"/>
</dbReference>
<dbReference type="InterPro" id="IPR020593">
    <property type="entry name" value="G-glutamylP_reductase_CS"/>
</dbReference>
<evidence type="ECO:0000313" key="9">
    <source>
        <dbReference type="EMBL" id="BDG59171.1"/>
    </source>
</evidence>
<dbReference type="AlphaFoldDB" id="A0AA35CKU5"/>
<keyword evidence="5 7" id="KW-0560">Oxidoreductase</keyword>
<dbReference type="SUPFAM" id="SSF53720">
    <property type="entry name" value="ALDH-like"/>
    <property type="match status" value="1"/>
</dbReference>
<keyword evidence="7" id="KW-0963">Cytoplasm</keyword>
<dbReference type="InterPro" id="IPR016162">
    <property type="entry name" value="Ald_DH_N"/>
</dbReference>
<dbReference type="NCBIfam" id="NF001221">
    <property type="entry name" value="PRK00197.1"/>
    <property type="match status" value="1"/>
</dbReference>
<dbReference type="Gene3D" id="3.40.309.10">
    <property type="entry name" value="Aldehyde Dehydrogenase, Chain A, domain 2"/>
    <property type="match status" value="1"/>
</dbReference>
<dbReference type="GO" id="GO:0005737">
    <property type="term" value="C:cytoplasm"/>
    <property type="evidence" value="ECO:0007669"/>
    <property type="project" value="UniProtKB-SubCell"/>
</dbReference>
<sequence length="421" mass="44278">MSTVGSVEAKVREQAARARAAARALSVATAAQRERALESIAAALRDAEGEIRIANEADLAAAREAGLPAPLVNRLGLAGRRFEAMVRGVEEVRALPDPLGEVIEAWERPNGLRIEKVRVPMGVIGVIYEARPNVTVDAAVLCLKAGSAVLLKGGKEADRTNAALVAALRRGLEAAGLPADAVQYVGGGREGARALMGATGLVDVLIPRGGAGLIRAVVEEARVPVIETGTGVCHVYVDGAADPDMAEAIVVNAKCSNPAVCNAAETLLVDAAAAPALLPRLAAALREAGVTLRGCERTRELVPWAEPATEEDWAAEYLDLILAVRVVDGLDAALEHIARYGTRHSEAIVTEDPARAERFLREVDAAAVYWNASTRFTDGGEFGFGAEIGISTQKLHARGPMGLREITTYKYVIRGTGQVRG</sequence>
<evidence type="ECO:0000256" key="1">
    <source>
        <dbReference type="ARBA" id="ARBA00004985"/>
    </source>
</evidence>
<evidence type="ECO:0000256" key="2">
    <source>
        <dbReference type="ARBA" id="ARBA00022605"/>
    </source>
</evidence>
<dbReference type="RefSeq" id="WP_264843286.1">
    <property type="nucleotide sequence ID" value="NZ_AP025628.1"/>
</dbReference>
<accession>A0AA35CKU5</accession>
<dbReference type="EMBL" id="AP025628">
    <property type="protein sequence ID" value="BDG59171.1"/>
    <property type="molecule type" value="Genomic_DNA"/>
</dbReference>
<evidence type="ECO:0000256" key="4">
    <source>
        <dbReference type="ARBA" id="ARBA00022857"/>
    </source>
</evidence>
<dbReference type="CDD" id="cd07079">
    <property type="entry name" value="ALDH_F18-19_ProA-GPR"/>
    <property type="match status" value="1"/>
</dbReference>
<dbReference type="PANTHER" id="PTHR11063:SF8">
    <property type="entry name" value="DELTA-1-PYRROLINE-5-CARBOXYLATE SYNTHASE"/>
    <property type="match status" value="1"/>
</dbReference>
<dbReference type="InterPro" id="IPR016163">
    <property type="entry name" value="Ald_DH_C"/>
</dbReference>
<evidence type="ECO:0000256" key="5">
    <source>
        <dbReference type="ARBA" id="ARBA00023002"/>
    </source>
</evidence>
<dbReference type="InterPro" id="IPR012134">
    <property type="entry name" value="Glu-5-SA_DH"/>
</dbReference>
<keyword evidence="10" id="KW-1185">Reference proteome</keyword>
<keyword evidence="3 7" id="KW-0641">Proline biosynthesis</keyword>
<evidence type="ECO:0000259" key="8">
    <source>
        <dbReference type="Pfam" id="PF00171"/>
    </source>
</evidence>
<dbReference type="InterPro" id="IPR016161">
    <property type="entry name" value="Ald_DH/histidinol_DH"/>
</dbReference>
<reference evidence="9" key="1">
    <citation type="submission" date="2022-03" db="EMBL/GenBank/DDBJ databases">
        <title>Complete genome sequence of Caldinitratiruptor microaerophilus.</title>
        <authorList>
            <person name="Mukaiyama R."/>
            <person name="Nishiyama T."/>
            <person name="Ueda K."/>
        </authorList>
    </citation>
    <scope>NUCLEOTIDE SEQUENCE</scope>
    <source>
        <strain evidence="9">JCM 16183</strain>
    </source>
</reference>
<dbReference type="FunFam" id="3.40.309.10:FF:000006">
    <property type="entry name" value="Gamma-glutamyl phosphate reductase"/>
    <property type="match status" value="1"/>
</dbReference>
<comment type="subcellular location">
    <subcellularLocation>
        <location evidence="7">Cytoplasm</location>
    </subcellularLocation>
</comment>
<dbReference type="InterPro" id="IPR015590">
    <property type="entry name" value="Aldehyde_DH_dom"/>
</dbReference>
<organism evidence="9 10">
    <name type="scientific">Caldinitratiruptor microaerophilus</name>
    <dbReference type="NCBI Taxonomy" id="671077"/>
    <lineage>
        <taxon>Bacteria</taxon>
        <taxon>Bacillati</taxon>
        <taxon>Bacillota</taxon>
        <taxon>Clostridia</taxon>
        <taxon>Eubacteriales</taxon>
        <taxon>Symbiobacteriaceae</taxon>
        <taxon>Caldinitratiruptor</taxon>
    </lineage>
</organism>
<dbReference type="GO" id="GO:0004350">
    <property type="term" value="F:glutamate-5-semialdehyde dehydrogenase activity"/>
    <property type="evidence" value="ECO:0007669"/>
    <property type="project" value="UniProtKB-UniRule"/>
</dbReference>
<evidence type="ECO:0000256" key="7">
    <source>
        <dbReference type="HAMAP-Rule" id="MF_00412"/>
    </source>
</evidence>
<evidence type="ECO:0000313" key="10">
    <source>
        <dbReference type="Proteomes" id="UP001163687"/>
    </source>
</evidence>
<comment type="similarity">
    <text evidence="7">Belongs to the gamma-glutamyl phosphate reductase family.</text>
</comment>
<keyword evidence="4 7" id="KW-0521">NADP</keyword>
<comment type="catalytic activity">
    <reaction evidence="6 7">
        <text>L-glutamate 5-semialdehyde + phosphate + NADP(+) = L-glutamyl 5-phosphate + NADPH + H(+)</text>
        <dbReference type="Rhea" id="RHEA:19541"/>
        <dbReference type="ChEBI" id="CHEBI:15378"/>
        <dbReference type="ChEBI" id="CHEBI:43474"/>
        <dbReference type="ChEBI" id="CHEBI:57783"/>
        <dbReference type="ChEBI" id="CHEBI:58066"/>
        <dbReference type="ChEBI" id="CHEBI:58274"/>
        <dbReference type="ChEBI" id="CHEBI:58349"/>
        <dbReference type="EC" id="1.2.1.41"/>
    </reaction>
</comment>
<dbReference type="HAMAP" id="MF_00412">
    <property type="entry name" value="ProA"/>
    <property type="match status" value="1"/>
</dbReference>
<dbReference type="EC" id="1.2.1.41" evidence="7"/>
<dbReference type="PANTHER" id="PTHR11063">
    <property type="entry name" value="GLUTAMATE SEMIALDEHYDE DEHYDROGENASE"/>
    <property type="match status" value="1"/>
</dbReference>